<evidence type="ECO:0000256" key="3">
    <source>
        <dbReference type="ARBA" id="ARBA00022833"/>
    </source>
</evidence>
<feature type="active site" description="Proton acceptor" evidence="6">
    <location>
        <position position="340"/>
    </location>
</feature>
<dbReference type="SUPFAM" id="SSF53720">
    <property type="entry name" value="ALDH-like"/>
    <property type="match status" value="1"/>
</dbReference>
<dbReference type="GO" id="GO:0046872">
    <property type="term" value="F:metal ion binding"/>
    <property type="evidence" value="ECO:0007669"/>
    <property type="project" value="UniProtKB-KW"/>
</dbReference>
<feature type="active site" description="Proton acceptor" evidence="6">
    <location>
        <position position="341"/>
    </location>
</feature>
<dbReference type="STRING" id="1679444.PYTT_1274"/>
<dbReference type="PROSITE" id="PS00611">
    <property type="entry name" value="HISOL_DEHYDROGENASE"/>
    <property type="match status" value="1"/>
</dbReference>
<dbReference type="Gene3D" id="3.40.50.1980">
    <property type="entry name" value="Nitrogenase molybdenum iron protein domain"/>
    <property type="match status" value="2"/>
</dbReference>
<dbReference type="Gene3D" id="1.20.5.1300">
    <property type="match status" value="1"/>
</dbReference>
<feature type="binding site" evidence="9">
    <location>
        <position position="376"/>
    </location>
    <ligand>
        <name>Zn(2+)</name>
        <dbReference type="ChEBI" id="CHEBI:29105"/>
    </ligand>
</feature>
<comment type="similarity">
    <text evidence="1 5 10">Belongs to the histidinol dehydrogenase family.</text>
</comment>
<evidence type="ECO:0000256" key="6">
    <source>
        <dbReference type="PIRSR" id="PIRSR000099-1"/>
    </source>
</evidence>
<feature type="binding site" evidence="8">
    <location>
        <position position="275"/>
    </location>
    <ligand>
        <name>substrate</name>
    </ligand>
</feature>
<feature type="binding site" evidence="8">
    <location>
        <position position="272"/>
    </location>
    <ligand>
        <name>substrate</name>
    </ligand>
</feature>
<dbReference type="InterPro" id="IPR022695">
    <property type="entry name" value="Histidinol_DH_monofunct"/>
</dbReference>
<evidence type="ECO:0000256" key="9">
    <source>
        <dbReference type="PIRSR" id="PIRSR000099-4"/>
    </source>
</evidence>
<dbReference type="GO" id="GO:0005737">
    <property type="term" value="C:cytoplasm"/>
    <property type="evidence" value="ECO:0007669"/>
    <property type="project" value="TreeGrafter"/>
</dbReference>
<feature type="binding site" evidence="8">
    <location>
        <position position="250"/>
    </location>
    <ligand>
        <name>substrate</name>
    </ligand>
</feature>
<name>A0A1H6LJ14_9BACT</name>
<keyword evidence="4 5" id="KW-0560">Oxidoreductase</keyword>
<evidence type="ECO:0000256" key="10">
    <source>
        <dbReference type="RuleBase" id="RU004175"/>
    </source>
</evidence>
<evidence type="ECO:0000256" key="1">
    <source>
        <dbReference type="ARBA" id="ARBA00010178"/>
    </source>
</evidence>
<accession>A0A1H6LJ14</accession>
<feature type="binding site" evidence="8">
    <location>
        <position position="430"/>
    </location>
    <ligand>
        <name>substrate</name>
    </ligand>
</feature>
<feature type="binding site" evidence="8">
    <location>
        <position position="341"/>
    </location>
    <ligand>
        <name>substrate</name>
    </ligand>
</feature>
<keyword evidence="3 9" id="KW-0862">Zinc</keyword>
<feature type="binding site" evidence="7">
    <location>
        <position position="142"/>
    </location>
    <ligand>
        <name>NAD(+)</name>
        <dbReference type="ChEBI" id="CHEBI:57540"/>
    </ligand>
</feature>
<keyword evidence="7" id="KW-0520">NAD</keyword>
<reference evidence="12" key="1">
    <citation type="submission" date="2016-09" db="EMBL/GenBank/DDBJ databases">
        <authorList>
            <person name="Koehorst J."/>
        </authorList>
    </citation>
    <scope>NUCLEOTIDE SEQUENCE [LARGE SCALE GENOMIC DNA]</scope>
</reference>
<dbReference type="PIRSF" id="PIRSF000099">
    <property type="entry name" value="Histidinol_dh"/>
    <property type="match status" value="1"/>
</dbReference>
<evidence type="ECO:0000256" key="5">
    <source>
        <dbReference type="PIRNR" id="PIRNR000099"/>
    </source>
</evidence>
<dbReference type="GO" id="GO:0000105">
    <property type="term" value="P:L-histidine biosynthetic process"/>
    <property type="evidence" value="ECO:0007669"/>
    <property type="project" value="InterPro"/>
</dbReference>
<evidence type="ECO:0000256" key="8">
    <source>
        <dbReference type="PIRSR" id="PIRSR000099-3"/>
    </source>
</evidence>
<dbReference type="GO" id="GO:0004399">
    <property type="term" value="F:histidinol dehydrogenase activity"/>
    <property type="evidence" value="ECO:0007669"/>
    <property type="project" value="InterPro"/>
</dbReference>
<dbReference type="NCBIfam" id="TIGR00069">
    <property type="entry name" value="hisD"/>
    <property type="match status" value="1"/>
</dbReference>
<proteinExistence type="inferred from homology"/>
<dbReference type="InterPro" id="IPR001692">
    <property type="entry name" value="Histidinol_DH_CS"/>
</dbReference>
<dbReference type="GO" id="GO:0051287">
    <property type="term" value="F:NAD binding"/>
    <property type="evidence" value="ECO:0007669"/>
    <property type="project" value="InterPro"/>
</dbReference>
<dbReference type="Pfam" id="PF00815">
    <property type="entry name" value="Histidinol_dh"/>
    <property type="match status" value="1"/>
</dbReference>
<dbReference type="KEGG" id="agl:PYTT_1274"/>
<comment type="cofactor">
    <cofactor evidence="9">
        <name>Zn(2+)</name>
        <dbReference type="ChEBI" id="CHEBI:29105"/>
    </cofactor>
    <text evidence="9">Binds 1 zinc ion per subunit.</text>
</comment>
<dbReference type="FunFam" id="3.40.50.1980:FF:000001">
    <property type="entry name" value="Histidinol dehydrogenase"/>
    <property type="match status" value="1"/>
</dbReference>
<dbReference type="PANTHER" id="PTHR21256">
    <property type="entry name" value="HISTIDINOL DEHYDROGENASE HDH"/>
    <property type="match status" value="1"/>
</dbReference>
<protein>
    <submittedName>
        <fullName evidence="11">Histidinol dehydrogenase</fullName>
    </submittedName>
</protein>
<evidence type="ECO:0000256" key="4">
    <source>
        <dbReference type="ARBA" id="ARBA00023002"/>
    </source>
</evidence>
<feature type="binding site" evidence="7">
    <location>
        <position position="227"/>
    </location>
    <ligand>
        <name>NAD(+)</name>
        <dbReference type="ChEBI" id="CHEBI:57540"/>
    </ligand>
</feature>
<dbReference type="EMBL" id="LT629973">
    <property type="protein sequence ID" value="SEH86076.1"/>
    <property type="molecule type" value="Genomic_DNA"/>
</dbReference>
<dbReference type="InterPro" id="IPR016161">
    <property type="entry name" value="Ald_DH/histidinol_DH"/>
</dbReference>
<gene>
    <name evidence="11" type="ORF">PYTT_1274</name>
</gene>
<dbReference type="PRINTS" id="PR00083">
    <property type="entry name" value="HOLDHDRGNASE"/>
</dbReference>
<feature type="binding site" evidence="9">
    <location>
        <position position="272"/>
    </location>
    <ligand>
        <name>Zn(2+)</name>
        <dbReference type="ChEBI" id="CHEBI:29105"/>
    </ligand>
</feature>
<feature type="binding site" evidence="8">
    <location>
        <position position="376"/>
    </location>
    <ligand>
        <name>substrate</name>
    </ligand>
</feature>
<keyword evidence="2 9" id="KW-0479">Metal-binding</keyword>
<keyword evidence="12" id="KW-1185">Reference proteome</keyword>
<evidence type="ECO:0000256" key="7">
    <source>
        <dbReference type="PIRSR" id="PIRSR000099-2"/>
    </source>
</evidence>
<feature type="binding site" evidence="8">
    <location>
        <position position="435"/>
    </location>
    <ligand>
        <name>substrate</name>
    </ligand>
</feature>
<dbReference type="Proteomes" id="UP000176204">
    <property type="component" value="Chromosome I"/>
</dbReference>
<feature type="binding site" evidence="9">
    <location>
        <position position="435"/>
    </location>
    <ligand>
        <name>Zn(2+)</name>
        <dbReference type="ChEBI" id="CHEBI:29105"/>
    </ligand>
</feature>
<feature type="binding site" evidence="9">
    <location>
        <position position="275"/>
    </location>
    <ligand>
        <name>Zn(2+)</name>
        <dbReference type="ChEBI" id="CHEBI:29105"/>
    </ligand>
</feature>
<dbReference type="InterPro" id="IPR012131">
    <property type="entry name" value="Hstdl_DH"/>
</dbReference>
<evidence type="ECO:0000313" key="12">
    <source>
        <dbReference type="Proteomes" id="UP000176204"/>
    </source>
</evidence>
<dbReference type="PANTHER" id="PTHR21256:SF2">
    <property type="entry name" value="HISTIDINE BIOSYNTHESIS TRIFUNCTIONAL PROTEIN"/>
    <property type="match status" value="1"/>
</dbReference>
<organism evidence="11 12">
    <name type="scientific">Akkermansia glycaniphila</name>
    <dbReference type="NCBI Taxonomy" id="1679444"/>
    <lineage>
        <taxon>Bacteria</taxon>
        <taxon>Pseudomonadati</taxon>
        <taxon>Verrucomicrobiota</taxon>
        <taxon>Verrucomicrobiia</taxon>
        <taxon>Verrucomicrobiales</taxon>
        <taxon>Akkermansiaceae</taxon>
        <taxon>Akkermansia</taxon>
    </lineage>
</organism>
<feature type="binding site" evidence="7">
    <location>
        <position position="204"/>
    </location>
    <ligand>
        <name>NAD(+)</name>
        <dbReference type="ChEBI" id="CHEBI:57540"/>
    </ligand>
</feature>
<evidence type="ECO:0000313" key="11">
    <source>
        <dbReference type="EMBL" id="SEH86076.1"/>
    </source>
</evidence>
<evidence type="ECO:0000256" key="2">
    <source>
        <dbReference type="ARBA" id="ARBA00022723"/>
    </source>
</evidence>
<sequence length="445" mass="47766">MMCALPQDGSRFLCMKIYRETDEDYDVALSRMDRRAVPDRNVRETVEKIIADVEARGDEALVDYAERFDHVHLTPDTLRVTDEELQEARAAVSDEVKAAIEASLHNIAYFSKNSMRQDWSGVNAQGCEVGERFVPYRRVGIYVPAGKAPLVSSALMTGGFALAVGVPEIVAVSPCGPDGKMNPALLYALQEAGATEIYKVGGAQAVAALALGTETIKPVEKIFGPGNRFVVEAKRQLVGAVSIDLLPGPSEVMVLADETANPAFVAADLLAQAEHGPDSVIVMVTTSSSLLEKVEEEIEKQAATLNRGAYICEVLDEHAFGFLVPTLKDGAKLANAFAPEHLVLVVNEEDEEETLAGIHTAGAIYVGNYSTVACGDFLAGPSHTLPTGGSGKSFSGIRADQFQRRTSIVRMDKAAAERSVPFVKVFAEVEGLDAHGRSLELRAES</sequence>
<dbReference type="CDD" id="cd06572">
    <property type="entry name" value="Histidinol_dh"/>
    <property type="match status" value="1"/>
</dbReference>
<dbReference type="AlphaFoldDB" id="A0A1H6LJ14"/>